<dbReference type="STRING" id="326474.AWB65_00753"/>
<feature type="region of interest" description="Disordered" evidence="1">
    <location>
        <begin position="48"/>
        <end position="82"/>
    </location>
</feature>
<protein>
    <recommendedName>
        <fullName evidence="4">Cellulose biosynthesis protein BcsR</fullName>
    </recommendedName>
</protein>
<dbReference type="Pfam" id="PF10945">
    <property type="entry name" value="CBP_BcsR"/>
    <property type="match status" value="1"/>
</dbReference>
<keyword evidence="3" id="KW-1185">Reference proteome</keyword>
<evidence type="ECO:0000313" key="3">
    <source>
        <dbReference type="Proteomes" id="UP000054977"/>
    </source>
</evidence>
<sequence length="241" mass="25445">MNTSRDIEKLFEHFGGNAGDYQEIGRENEARSARTRWPLLATLDFTQPPIPEVAQRRDVQLPGTRGEGDATPKATPINRGKPPLFARAHRRTIPPVSNVTLPAVAPGASRFADVDAMAEPVEAPPPVTQTVRPAAPVAPVAPTQQSPLRAFGTATVTPVAPTSPSIAFSAAPRQSVPVQPAAPAPSILGKLFASTEPQTAPQVQAEAQPSSLLSVFDRLRGNAAEPVAPARTWAANRATRS</sequence>
<dbReference type="NCBIfam" id="NF040718">
    <property type="entry name" value="BcsP_of_Ic"/>
    <property type="match status" value="1"/>
</dbReference>
<dbReference type="InterPro" id="IPR024487">
    <property type="entry name" value="CBP_BcsR"/>
</dbReference>
<gene>
    <name evidence="2" type="ORF">AWB65_00753</name>
</gene>
<dbReference type="EMBL" id="FCNW02000002">
    <property type="protein sequence ID" value="SAL17369.1"/>
    <property type="molecule type" value="Genomic_DNA"/>
</dbReference>
<evidence type="ECO:0008006" key="4">
    <source>
        <dbReference type="Google" id="ProtNLM"/>
    </source>
</evidence>
<dbReference type="OrthoDB" id="8812063at2"/>
<proteinExistence type="predicted"/>
<evidence type="ECO:0000313" key="2">
    <source>
        <dbReference type="EMBL" id="SAL17369.1"/>
    </source>
</evidence>
<dbReference type="Proteomes" id="UP000054977">
    <property type="component" value="Unassembled WGS sequence"/>
</dbReference>
<comment type="caution">
    <text evidence="2">The sequence shown here is derived from an EMBL/GenBank/DDBJ whole genome shotgun (WGS) entry which is preliminary data.</text>
</comment>
<accession>A0A158FDG0</accession>
<organism evidence="2 3">
    <name type="scientific">Caballeronia humi</name>
    <dbReference type="NCBI Taxonomy" id="326474"/>
    <lineage>
        <taxon>Bacteria</taxon>
        <taxon>Pseudomonadati</taxon>
        <taxon>Pseudomonadota</taxon>
        <taxon>Betaproteobacteria</taxon>
        <taxon>Burkholderiales</taxon>
        <taxon>Burkholderiaceae</taxon>
        <taxon>Caballeronia</taxon>
    </lineage>
</organism>
<name>A0A158FDG0_9BURK</name>
<dbReference type="RefSeq" id="WP_087665857.1">
    <property type="nucleotide sequence ID" value="NZ_FCNW02000002.1"/>
</dbReference>
<reference evidence="2" key="1">
    <citation type="submission" date="2016-01" db="EMBL/GenBank/DDBJ databases">
        <authorList>
            <person name="Peeters C."/>
        </authorList>
    </citation>
    <scope>NUCLEOTIDE SEQUENCE [LARGE SCALE GENOMIC DNA]</scope>
    <source>
        <strain evidence="2">LMG 22934</strain>
    </source>
</reference>
<dbReference type="AlphaFoldDB" id="A0A158FDG0"/>
<evidence type="ECO:0000256" key="1">
    <source>
        <dbReference type="SAM" id="MobiDB-lite"/>
    </source>
</evidence>